<organism evidence="2 3">
    <name type="scientific">Massariosphaeria phaeospora</name>
    <dbReference type="NCBI Taxonomy" id="100035"/>
    <lineage>
        <taxon>Eukaryota</taxon>
        <taxon>Fungi</taxon>
        <taxon>Dikarya</taxon>
        <taxon>Ascomycota</taxon>
        <taxon>Pezizomycotina</taxon>
        <taxon>Dothideomycetes</taxon>
        <taxon>Pleosporomycetidae</taxon>
        <taxon>Pleosporales</taxon>
        <taxon>Pleosporales incertae sedis</taxon>
        <taxon>Massariosphaeria</taxon>
    </lineage>
</organism>
<evidence type="ECO:0000256" key="1">
    <source>
        <dbReference type="SAM" id="MobiDB-lite"/>
    </source>
</evidence>
<evidence type="ECO:0000313" key="3">
    <source>
        <dbReference type="Proteomes" id="UP000481861"/>
    </source>
</evidence>
<feature type="region of interest" description="Disordered" evidence="1">
    <location>
        <begin position="1"/>
        <end position="45"/>
    </location>
</feature>
<dbReference type="EMBL" id="JAADJZ010000010">
    <property type="protein sequence ID" value="KAF2871980.1"/>
    <property type="molecule type" value="Genomic_DNA"/>
</dbReference>
<name>A0A7C8M6I4_9PLEO</name>
<dbReference type="Proteomes" id="UP000481861">
    <property type="component" value="Unassembled WGS sequence"/>
</dbReference>
<dbReference type="AlphaFoldDB" id="A0A7C8M6I4"/>
<reference evidence="2 3" key="1">
    <citation type="submission" date="2020-01" db="EMBL/GenBank/DDBJ databases">
        <authorList>
            <consortium name="DOE Joint Genome Institute"/>
            <person name="Haridas S."/>
            <person name="Albert R."/>
            <person name="Binder M."/>
            <person name="Bloem J."/>
            <person name="Labutti K."/>
            <person name="Salamov A."/>
            <person name="Andreopoulos B."/>
            <person name="Baker S.E."/>
            <person name="Barry K."/>
            <person name="Bills G."/>
            <person name="Bluhm B.H."/>
            <person name="Cannon C."/>
            <person name="Castanera R."/>
            <person name="Culley D.E."/>
            <person name="Daum C."/>
            <person name="Ezra D."/>
            <person name="Gonzalez J.B."/>
            <person name="Henrissat B."/>
            <person name="Kuo A."/>
            <person name="Liang C."/>
            <person name="Lipzen A."/>
            <person name="Lutzoni F."/>
            <person name="Magnuson J."/>
            <person name="Mondo S."/>
            <person name="Nolan M."/>
            <person name="Ohm R."/>
            <person name="Pangilinan J."/>
            <person name="Park H.-J.H."/>
            <person name="Ramirez L."/>
            <person name="Alfaro M."/>
            <person name="Sun H."/>
            <person name="Tritt A."/>
            <person name="Yoshinaga Y."/>
            <person name="Zwiers L.-H.L."/>
            <person name="Turgeon B.G."/>
            <person name="Goodwin S.B."/>
            <person name="Spatafora J.W."/>
            <person name="Crous P.W."/>
            <person name="Grigoriev I.V."/>
        </authorList>
    </citation>
    <scope>NUCLEOTIDE SEQUENCE [LARGE SCALE GENOMIC DNA]</scope>
    <source>
        <strain evidence="2 3">CBS 611.86</strain>
    </source>
</reference>
<comment type="caution">
    <text evidence="2">The sequence shown here is derived from an EMBL/GenBank/DDBJ whole genome shotgun (WGS) entry which is preliminary data.</text>
</comment>
<accession>A0A7C8M6I4</accession>
<evidence type="ECO:0000313" key="2">
    <source>
        <dbReference type="EMBL" id="KAF2871980.1"/>
    </source>
</evidence>
<sequence>MFWSPFRLPWQPNPTQTRPNQTKPNQTSTSCHSGIAGETSVSTEHAVKARSGREWCCA</sequence>
<protein>
    <submittedName>
        <fullName evidence="2">Uncharacterized protein</fullName>
    </submittedName>
</protein>
<gene>
    <name evidence="2" type="ORF">BDV95DRAFT_571056</name>
</gene>
<feature type="compositionally biased region" description="Polar residues" evidence="1">
    <location>
        <begin position="13"/>
        <end position="32"/>
    </location>
</feature>
<keyword evidence="3" id="KW-1185">Reference proteome</keyword>
<proteinExistence type="predicted"/>